<evidence type="ECO:0008006" key="3">
    <source>
        <dbReference type="Google" id="ProtNLM"/>
    </source>
</evidence>
<dbReference type="AlphaFoldDB" id="A0A443Z4H0"/>
<sequence>MHRSVVVFACANSILLAGCGDIHPACETIQARSALMQAVGAGTVANKAIHIEHISTLRTNYVTGEVLCAATVITTDIFANKEKSTIGFNVQYDGQNQLHVSVYGTN</sequence>
<dbReference type="OrthoDB" id="6238571at2"/>
<reference evidence="1 2" key="1">
    <citation type="submission" date="2018-12" db="EMBL/GenBank/DDBJ databases">
        <authorList>
            <person name="Li A."/>
            <person name="Zhang M."/>
            <person name="Zhu H."/>
        </authorList>
    </citation>
    <scope>NUCLEOTIDE SEQUENCE [LARGE SCALE GENOMIC DNA]</scope>
    <source>
        <strain evidence="1 2">R04H25</strain>
    </source>
</reference>
<accession>A0A443Z4H0</accession>
<name>A0A443Z4H0_9GAMM</name>
<dbReference type="PROSITE" id="PS51257">
    <property type="entry name" value="PROKAR_LIPOPROTEIN"/>
    <property type="match status" value="1"/>
</dbReference>
<dbReference type="RefSeq" id="WP_128351813.1">
    <property type="nucleotide sequence ID" value="NZ_JBLXIM010000001.1"/>
</dbReference>
<gene>
    <name evidence="1" type="ORF">EGC76_04480</name>
</gene>
<dbReference type="Proteomes" id="UP000288789">
    <property type="component" value="Unassembled WGS sequence"/>
</dbReference>
<dbReference type="EMBL" id="RSFE01000003">
    <property type="protein sequence ID" value="RWU11524.1"/>
    <property type="molecule type" value="Genomic_DNA"/>
</dbReference>
<protein>
    <recommendedName>
        <fullName evidence="3">Lipoprotein</fullName>
    </recommendedName>
</protein>
<comment type="caution">
    <text evidence="1">The sequence shown here is derived from an EMBL/GenBank/DDBJ whole genome shotgun (WGS) entry which is preliminary data.</text>
</comment>
<keyword evidence="2" id="KW-1185">Reference proteome</keyword>
<evidence type="ECO:0000313" key="2">
    <source>
        <dbReference type="Proteomes" id="UP000288789"/>
    </source>
</evidence>
<proteinExistence type="predicted"/>
<organism evidence="1 2">
    <name type="scientific">Pseudidiomarina gelatinasegens</name>
    <dbReference type="NCBI Taxonomy" id="2487740"/>
    <lineage>
        <taxon>Bacteria</taxon>
        <taxon>Pseudomonadati</taxon>
        <taxon>Pseudomonadota</taxon>
        <taxon>Gammaproteobacteria</taxon>
        <taxon>Alteromonadales</taxon>
        <taxon>Idiomarinaceae</taxon>
        <taxon>Pseudidiomarina</taxon>
    </lineage>
</organism>
<evidence type="ECO:0000313" key="1">
    <source>
        <dbReference type="EMBL" id="RWU11524.1"/>
    </source>
</evidence>